<proteinExistence type="predicted"/>
<sequence length="75" mass="8311">MQVLRLPSEISLASSTGILDWATPSGSQSSQHFVMPYKSQSMLLTIIKLNGETAEVEKVGTYEGAEFKYEVRKTD</sequence>
<accession>A0A2A9NAL4</accession>
<dbReference type="EMBL" id="KZ302917">
    <property type="protein sequence ID" value="PFH44760.1"/>
    <property type="molecule type" value="Genomic_DNA"/>
</dbReference>
<evidence type="ECO:0000313" key="2">
    <source>
        <dbReference type="Proteomes" id="UP000242287"/>
    </source>
</evidence>
<evidence type="ECO:0000313" key="1">
    <source>
        <dbReference type="EMBL" id="PFH44760.1"/>
    </source>
</evidence>
<organism evidence="1 2">
    <name type="scientific">Amanita thiersii Skay4041</name>
    <dbReference type="NCBI Taxonomy" id="703135"/>
    <lineage>
        <taxon>Eukaryota</taxon>
        <taxon>Fungi</taxon>
        <taxon>Dikarya</taxon>
        <taxon>Basidiomycota</taxon>
        <taxon>Agaricomycotina</taxon>
        <taxon>Agaricomycetes</taxon>
        <taxon>Agaricomycetidae</taxon>
        <taxon>Agaricales</taxon>
        <taxon>Pluteineae</taxon>
        <taxon>Amanitaceae</taxon>
        <taxon>Amanita</taxon>
    </lineage>
</organism>
<keyword evidence="2" id="KW-1185">Reference proteome</keyword>
<dbReference type="AlphaFoldDB" id="A0A2A9NAL4"/>
<protein>
    <submittedName>
        <fullName evidence="1">Uncharacterized protein</fullName>
    </submittedName>
</protein>
<gene>
    <name evidence="1" type="ORF">AMATHDRAFT_10949</name>
</gene>
<dbReference type="Proteomes" id="UP000242287">
    <property type="component" value="Unassembled WGS sequence"/>
</dbReference>
<name>A0A2A9NAL4_9AGAR</name>
<reference evidence="1 2" key="1">
    <citation type="submission" date="2014-02" db="EMBL/GenBank/DDBJ databases">
        <title>Transposable element dynamics among asymbiotic and ectomycorrhizal Amanita fungi.</title>
        <authorList>
            <consortium name="DOE Joint Genome Institute"/>
            <person name="Hess J."/>
            <person name="Skrede I."/>
            <person name="Wolfe B."/>
            <person name="LaButti K."/>
            <person name="Ohm R.A."/>
            <person name="Grigoriev I.V."/>
            <person name="Pringle A."/>
        </authorList>
    </citation>
    <scope>NUCLEOTIDE SEQUENCE [LARGE SCALE GENOMIC DNA]</scope>
    <source>
        <strain evidence="1 2">SKay4041</strain>
    </source>
</reference>